<protein>
    <submittedName>
        <fullName evidence="2">Uncharacterized protein</fullName>
    </submittedName>
</protein>
<organism evidence="2 3">
    <name type="scientific">Senna tora</name>
    <dbReference type="NCBI Taxonomy" id="362788"/>
    <lineage>
        <taxon>Eukaryota</taxon>
        <taxon>Viridiplantae</taxon>
        <taxon>Streptophyta</taxon>
        <taxon>Embryophyta</taxon>
        <taxon>Tracheophyta</taxon>
        <taxon>Spermatophyta</taxon>
        <taxon>Magnoliopsida</taxon>
        <taxon>eudicotyledons</taxon>
        <taxon>Gunneridae</taxon>
        <taxon>Pentapetalae</taxon>
        <taxon>rosids</taxon>
        <taxon>fabids</taxon>
        <taxon>Fabales</taxon>
        <taxon>Fabaceae</taxon>
        <taxon>Caesalpinioideae</taxon>
        <taxon>Cassia clade</taxon>
        <taxon>Senna</taxon>
    </lineage>
</organism>
<evidence type="ECO:0000313" key="2">
    <source>
        <dbReference type="EMBL" id="KAF7811111.1"/>
    </source>
</evidence>
<feature type="region of interest" description="Disordered" evidence="1">
    <location>
        <begin position="1"/>
        <end position="37"/>
    </location>
</feature>
<comment type="caution">
    <text evidence="2">The sequence shown here is derived from an EMBL/GenBank/DDBJ whole genome shotgun (WGS) entry which is preliminary data.</text>
</comment>
<keyword evidence="3" id="KW-1185">Reference proteome</keyword>
<accession>A0A834SYB7</accession>
<sequence length="80" mass="8911">MNMEPPSNTWPPAPPSSSSAPPLSAPRRPLVPPRAGAARGGYQEHLILWLRTAAGEISLHHRLHIRDCRRRRVGRRAKPP</sequence>
<dbReference type="Proteomes" id="UP000634136">
    <property type="component" value="Unassembled WGS sequence"/>
</dbReference>
<dbReference type="AlphaFoldDB" id="A0A834SYB7"/>
<evidence type="ECO:0000256" key="1">
    <source>
        <dbReference type="SAM" id="MobiDB-lite"/>
    </source>
</evidence>
<evidence type="ECO:0000313" key="3">
    <source>
        <dbReference type="Proteomes" id="UP000634136"/>
    </source>
</evidence>
<dbReference type="EMBL" id="JAAIUW010000010">
    <property type="protein sequence ID" value="KAF7811111.1"/>
    <property type="molecule type" value="Genomic_DNA"/>
</dbReference>
<feature type="compositionally biased region" description="Low complexity" evidence="1">
    <location>
        <begin position="16"/>
        <end position="37"/>
    </location>
</feature>
<reference evidence="2" key="1">
    <citation type="submission" date="2020-09" db="EMBL/GenBank/DDBJ databases">
        <title>Genome-Enabled Discovery of Anthraquinone Biosynthesis in Senna tora.</title>
        <authorList>
            <person name="Kang S.-H."/>
            <person name="Pandey R.P."/>
            <person name="Lee C.-M."/>
            <person name="Sim J.-S."/>
            <person name="Jeong J.-T."/>
            <person name="Choi B.-S."/>
            <person name="Jung M."/>
            <person name="Ginzburg D."/>
            <person name="Zhao K."/>
            <person name="Won S.Y."/>
            <person name="Oh T.-J."/>
            <person name="Yu Y."/>
            <person name="Kim N.-H."/>
            <person name="Lee O.R."/>
            <person name="Lee T.-H."/>
            <person name="Bashyal P."/>
            <person name="Kim T.-S."/>
            <person name="Lee W.-H."/>
            <person name="Kawkins C."/>
            <person name="Kim C.-K."/>
            <person name="Kim J.S."/>
            <person name="Ahn B.O."/>
            <person name="Rhee S.Y."/>
            <person name="Sohng J.K."/>
        </authorList>
    </citation>
    <scope>NUCLEOTIDE SEQUENCE</scope>
    <source>
        <tissue evidence="2">Leaf</tissue>
    </source>
</reference>
<proteinExistence type="predicted"/>
<gene>
    <name evidence="2" type="ORF">G2W53_032087</name>
</gene>
<name>A0A834SYB7_9FABA</name>